<protein>
    <recommendedName>
        <fullName evidence="4">Integral membrane protein</fullName>
    </recommendedName>
</protein>
<keyword evidence="1" id="KW-0812">Transmembrane</keyword>
<evidence type="ECO:0000256" key="1">
    <source>
        <dbReference type="SAM" id="Phobius"/>
    </source>
</evidence>
<feature type="transmembrane region" description="Helical" evidence="1">
    <location>
        <begin position="187"/>
        <end position="210"/>
    </location>
</feature>
<gene>
    <name evidence="2" type="ORF">ACEZDG_17135</name>
</gene>
<accession>A0ABV6VB87</accession>
<feature type="transmembrane region" description="Helical" evidence="1">
    <location>
        <begin position="46"/>
        <end position="67"/>
    </location>
</feature>
<dbReference type="RefSeq" id="WP_380509711.1">
    <property type="nucleotide sequence ID" value="NZ_JBHEZX010000006.1"/>
</dbReference>
<keyword evidence="1" id="KW-0472">Membrane</keyword>
<sequence>MTVSPPVPASTPGRSATPGLRALRALPFAVVCVAVSALGHDLAGGGAVPCGTLLLSGLAVWALAAVLAGRERSMPSIAAGLAVGQLGLHLLFHRLAMSGGGMAGMGGMSGMADMPGMGGDATGSAAHSGSGALAALAAKLLCGPAGAPAGLTLPPGSTAAQIVSRAGIDPHLVLASTPQLPGWAHTAYLGLTPLMLLGHLLAAVVAGWWLRRGEAAVWRVLRVTAQLTETLAQTWSAPLRTLLALAAGWLRGLLGQLGPDAGARFRPMDGEVRVRLRTTWLRHQLIRRGPPSVLAA</sequence>
<comment type="caution">
    <text evidence="2">The sequence shown here is derived from an EMBL/GenBank/DDBJ whole genome shotgun (WGS) entry which is preliminary data.</text>
</comment>
<dbReference type="Proteomes" id="UP001592582">
    <property type="component" value="Unassembled WGS sequence"/>
</dbReference>
<evidence type="ECO:0008006" key="4">
    <source>
        <dbReference type="Google" id="ProtNLM"/>
    </source>
</evidence>
<keyword evidence="1" id="KW-1133">Transmembrane helix</keyword>
<reference evidence="2 3" key="1">
    <citation type="submission" date="2024-09" db="EMBL/GenBank/DDBJ databases">
        <authorList>
            <person name="Lee S.D."/>
        </authorList>
    </citation>
    <scope>NUCLEOTIDE SEQUENCE [LARGE SCALE GENOMIC DNA]</scope>
    <source>
        <strain evidence="2 3">N1-1</strain>
    </source>
</reference>
<keyword evidence="3" id="KW-1185">Reference proteome</keyword>
<evidence type="ECO:0000313" key="2">
    <source>
        <dbReference type="EMBL" id="MFC1410986.1"/>
    </source>
</evidence>
<evidence type="ECO:0000313" key="3">
    <source>
        <dbReference type="Proteomes" id="UP001592582"/>
    </source>
</evidence>
<dbReference type="EMBL" id="JBHEZX010000006">
    <property type="protein sequence ID" value="MFC1410986.1"/>
    <property type="molecule type" value="Genomic_DNA"/>
</dbReference>
<proteinExistence type="predicted"/>
<organism evidence="2 3">
    <name type="scientific">Streptacidiphilus alkalitolerans</name>
    <dbReference type="NCBI Taxonomy" id="3342712"/>
    <lineage>
        <taxon>Bacteria</taxon>
        <taxon>Bacillati</taxon>
        <taxon>Actinomycetota</taxon>
        <taxon>Actinomycetes</taxon>
        <taxon>Kitasatosporales</taxon>
        <taxon>Streptomycetaceae</taxon>
        <taxon>Streptacidiphilus</taxon>
    </lineage>
</organism>
<name>A0ABV6VB87_9ACTN</name>